<sequence>MKNLTGFLKKILFIFSFLALFSFFTNKIYSNDLIVYSDFYHTWDGNTLNSTIYLTLTSDTSYVLTSYIISIPERDIAPNILLINRNSSLEPTIHTTDTMTNLSLDMQNVPISSEKPVTLKITYSTVTEGNS</sequence>
<organism evidence="1 2">
    <name type="scientific">Candidatus Dojkabacteria bacterium</name>
    <dbReference type="NCBI Taxonomy" id="2099670"/>
    <lineage>
        <taxon>Bacteria</taxon>
        <taxon>Candidatus Dojkabacteria</taxon>
    </lineage>
</organism>
<name>A0A847VCH7_9BACT</name>
<evidence type="ECO:0000313" key="1">
    <source>
        <dbReference type="EMBL" id="NLZ24234.1"/>
    </source>
</evidence>
<feature type="non-terminal residue" evidence="1">
    <location>
        <position position="131"/>
    </location>
</feature>
<evidence type="ECO:0000313" key="2">
    <source>
        <dbReference type="Proteomes" id="UP000564033"/>
    </source>
</evidence>
<protein>
    <submittedName>
        <fullName evidence="1">Uncharacterized protein</fullName>
    </submittedName>
</protein>
<proteinExistence type="predicted"/>
<accession>A0A847VCH7</accession>
<gene>
    <name evidence="1" type="ORF">GX888_00580</name>
</gene>
<dbReference type="AlphaFoldDB" id="A0A847VCH7"/>
<dbReference type="EMBL" id="JAAZIL010000014">
    <property type="protein sequence ID" value="NLZ24234.1"/>
    <property type="molecule type" value="Genomic_DNA"/>
</dbReference>
<dbReference type="Proteomes" id="UP000564033">
    <property type="component" value="Unassembled WGS sequence"/>
</dbReference>
<comment type="caution">
    <text evidence="1">The sequence shown here is derived from an EMBL/GenBank/DDBJ whole genome shotgun (WGS) entry which is preliminary data.</text>
</comment>
<reference evidence="1 2" key="1">
    <citation type="journal article" date="2020" name="Biotechnol. Biofuels">
        <title>New insights from the biogas microbiome by comprehensive genome-resolved metagenomics of nearly 1600 species originating from multiple anaerobic digesters.</title>
        <authorList>
            <person name="Campanaro S."/>
            <person name="Treu L."/>
            <person name="Rodriguez-R L.M."/>
            <person name="Kovalovszki A."/>
            <person name="Ziels R.M."/>
            <person name="Maus I."/>
            <person name="Zhu X."/>
            <person name="Kougias P.G."/>
            <person name="Basile A."/>
            <person name="Luo G."/>
            <person name="Schluter A."/>
            <person name="Konstantinidis K.T."/>
            <person name="Angelidaki I."/>
        </authorList>
    </citation>
    <scope>NUCLEOTIDE SEQUENCE [LARGE SCALE GENOMIC DNA]</scope>
    <source>
        <strain evidence="1">AS19jrsBPTG_9</strain>
    </source>
</reference>